<evidence type="ECO:0000313" key="2">
    <source>
        <dbReference type="EMBL" id="VYT07362.1"/>
    </source>
</evidence>
<keyword evidence="1" id="KW-0472">Membrane</keyword>
<feature type="transmembrane region" description="Helical" evidence="1">
    <location>
        <begin position="211"/>
        <end position="230"/>
    </location>
</feature>
<protein>
    <submittedName>
        <fullName evidence="2">Uncharacterized protein</fullName>
    </submittedName>
</protein>
<reference evidence="2" key="1">
    <citation type="submission" date="2019-11" db="EMBL/GenBank/DDBJ databases">
        <authorList>
            <person name="Feng L."/>
        </authorList>
    </citation>
    <scope>NUCLEOTIDE SEQUENCE</scope>
    <source>
        <strain evidence="2">AundefinedLFYP135</strain>
    </source>
</reference>
<name>A0A6N2TRM3_9FIRM</name>
<gene>
    <name evidence="2" type="ORF">AULFYP135_01530</name>
</gene>
<proteinExistence type="predicted"/>
<keyword evidence="1" id="KW-1133">Transmembrane helix</keyword>
<evidence type="ECO:0000256" key="1">
    <source>
        <dbReference type="SAM" id="Phobius"/>
    </source>
</evidence>
<dbReference type="AlphaFoldDB" id="A0A6N2TRM3"/>
<organism evidence="2">
    <name type="scientific">uncultured Anaerotruncus sp</name>
    <dbReference type="NCBI Taxonomy" id="905011"/>
    <lineage>
        <taxon>Bacteria</taxon>
        <taxon>Bacillati</taxon>
        <taxon>Bacillota</taxon>
        <taxon>Clostridia</taxon>
        <taxon>Eubacteriales</taxon>
        <taxon>Oscillospiraceae</taxon>
        <taxon>Anaerotruncus</taxon>
        <taxon>environmental samples</taxon>
    </lineage>
</organism>
<sequence>MNKFNKSIQQVIQFALTFFMAMFALISGLQLVYLVKNGVTTQGLIMVVFFAAAAFAFNRVKENQKKQVAALSAAQNAATERQKSAPVYKHPASVQQFIASSKACPRCGDKLAVCLEPQHGSTFPHLATGAEPGDCKYYCPTCKKFLSMDEEYEDFTWEAPEVPEGDGRRYHFSQEYLKPLERQKTISTIAMTVGVPGIFLFLYLLKVYASNLALAGVILCAVVSSVSVTISSKARRALRESQKVYYEFSEDGLIQSDGQKPVFYPWKDIRILYQVGDDFQGVAFGTTGRNFIITDYIERKTKIVERIVAHVKDHAQIDSRIFEHINLPEEEEASPAN</sequence>
<accession>A0A6N2TRM3</accession>
<feature type="transmembrane region" description="Helical" evidence="1">
    <location>
        <begin position="39"/>
        <end position="57"/>
    </location>
</feature>
<keyword evidence="1" id="KW-0812">Transmembrane</keyword>
<dbReference type="EMBL" id="CACRSL010000003">
    <property type="protein sequence ID" value="VYT07362.1"/>
    <property type="molecule type" value="Genomic_DNA"/>
</dbReference>
<feature type="transmembrane region" description="Helical" evidence="1">
    <location>
        <begin position="12"/>
        <end position="33"/>
    </location>
</feature>
<feature type="transmembrane region" description="Helical" evidence="1">
    <location>
        <begin position="186"/>
        <end position="205"/>
    </location>
</feature>